<dbReference type="GO" id="GO:0006427">
    <property type="term" value="P:histidyl-tRNA aminoacylation"/>
    <property type="evidence" value="ECO:0007669"/>
    <property type="project" value="UniProtKB-UniRule"/>
</dbReference>
<dbReference type="KEGG" id="mbc:MYB_02360"/>
<dbReference type="SUPFAM" id="SSF55681">
    <property type="entry name" value="Class II aaRS and biotin synthetases"/>
    <property type="match status" value="1"/>
</dbReference>
<dbReference type="CDD" id="cd00773">
    <property type="entry name" value="HisRS-like_core"/>
    <property type="match status" value="1"/>
</dbReference>
<evidence type="ECO:0000313" key="10">
    <source>
        <dbReference type="EMBL" id="AHH45476.1"/>
    </source>
</evidence>
<keyword evidence="7 10" id="KW-0436">Ligase</keyword>
<evidence type="ECO:0000256" key="2">
    <source>
        <dbReference type="ARBA" id="ARBA00022490"/>
    </source>
</evidence>
<dbReference type="Pfam" id="PF03129">
    <property type="entry name" value="HGTP_anticodon"/>
    <property type="match status" value="1"/>
</dbReference>
<proteinExistence type="inferred from homology"/>
<comment type="subunit">
    <text evidence="7">Homodimer.</text>
</comment>
<dbReference type="EMBL" id="CP007154">
    <property type="protein sequence ID" value="AHH45476.1"/>
    <property type="molecule type" value="Genomic_DNA"/>
</dbReference>
<feature type="binding site" evidence="8">
    <location>
        <position position="130"/>
    </location>
    <ligand>
        <name>L-histidine</name>
        <dbReference type="ChEBI" id="CHEBI:57595"/>
    </ligand>
</feature>
<dbReference type="PATRIC" id="fig|743966.3.peg.475"/>
<evidence type="ECO:0000256" key="8">
    <source>
        <dbReference type="PIRSR" id="PIRSR001549-1"/>
    </source>
</evidence>
<evidence type="ECO:0000256" key="4">
    <source>
        <dbReference type="ARBA" id="ARBA00022840"/>
    </source>
</evidence>
<reference evidence="10 11" key="1">
    <citation type="journal article" date="2014" name="Genome Announc.">
        <title>Complete Genome Sequence of Mycoplasma bovoculi Strain M165/69T (ATCC 29104).</title>
        <authorList>
            <person name="Calcutt M.J."/>
            <person name="Foecking M.F."/>
        </authorList>
    </citation>
    <scope>NUCLEOTIDE SEQUENCE [LARGE SCALE GENOMIC DNA]</scope>
    <source>
        <strain evidence="10">M165/69</strain>
    </source>
</reference>
<dbReference type="InterPro" id="IPR004516">
    <property type="entry name" value="HisRS/HisZ"/>
</dbReference>
<keyword evidence="11" id="KW-1185">Reference proteome</keyword>
<accession>W5UTQ7</accession>
<dbReference type="PROSITE" id="PS50862">
    <property type="entry name" value="AA_TRNA_LIGASE_II"/>
    <property type="match status" value="1"/>
</dbReference>
<keyword evidence="5 7" id="KW-0030">Aminoacyl-tRNA synthetase</keyword>
<evidence type="ECO:0000259" key="9">
    <source>
        <dbReference type="PROSITE" id="PS50862"/>
    </source>
</evidence>
<sequence>MKTITNLRPKGTYDLFNQKGELFLKTRDLFFKLASNFNFNFIDTPIFEYLTVFYTSGKQSDLVSKELYKFSDRSERTMALRAEGTAPVMRAIAENKLFLDNKKFFYFGQMFRYEKPQKGRSRQFWQAGCEFIDLSDDSQTAAYQKLEILQLGITLLNQLNIDYKIKLNYLATEQTRQKYIEALKQYFQQYKDKLEKISQQRLEKNPLRILDDKIESQKDFVINAPKIDTFYSEAEKQDFETILVVLKDNKIDFEVDTNLVRGLDYYDDLVFEFVSDSPALGQRTTILGGGCYYNLVSDFQMPAAKGVGFAIGVDRLLEILSLNTQNERTIDFYFLGFNFDEIKTFAFLANQIRQDNFTAEFNKKPTSFTKGFKKAQKTNAKLIVFYEKDQPANTVTIKTLSTGKKQIVEFSSSAITKLLKENNV</sequence>
<evidence type="ECO:0000256" key="5">
    <source>
        <dbReference type="ARBA" id="ARBA00023146"/>
    </source>
</evidence>
<keyword evidence="3 7" id="KW-0547">Nucleotide-binding</keyword>
<dbReference type="SUPFAM" id="SSF52954">
    <property type="entry name" value="Class II aaRS ABD-related"/>
    <property type="match status" value="1"/>
</dbReference>
<name>W5UTQ7_9BACT</name>
<dbReference type="STRING" id="743966.MYB_02360"/>
<evidence type="ECO:0000313" key="11">
    <source>
        <dbReference type="Proteomes" id="UP000019229"/>
    </source>
</evidence>
<dbReference type="Proteomes" id="UP000019229">
    <property type="component" value="Chromosome"/>
</dbReference>
<dbReference type="GO" id="GO:0005524">
    <property type="term" value="F:ATP binding"/>
    <property type="evidence" value="ECO:0007669"/>
    <property type="project" value="UniProtKB-UniRule"/>
</dbReference>
<dbReference type="InterPro" id="IPR041715">
    <property type="entry name" value="HisRS-like_core"/>
</dbReference>
<dbReference type="NCBIfam" id="TIGR00442">
    <property type="entry name" value="hisS"/>
    <property type="match status" value="1"/>
</dbReference>
<dbReference type="GO" id="GO:0005737">
    <property type="term" value="C:cytoplasm"/>
    <property type="evidence" value="ECO:0007669"/>
    <property type="project" value="UniProtKB-SubCell"/>
</dbReference>
<keyword evidence="4 7" id="KW-0067">ATP-binding</keyword>
<dbReference type="HOGENOM" id="CLU_025113_1_2_14"/>
<dbReference type="HAMAP" id="MF_00127">
    <property type="entry name" value="His_tRNA_synth"/>
    <property type="match status" value="1"/>
</dbReference>
<keyword evidence="2 7" id="KW-0963">Cytoplasm</keyword>
<evidence type="ECO:0000256" key="6">
    <source>
        <dbReference type="ARBA" id="ARBA00047639"/>
    </source>
</evidence>
<protein>
    <recommendedName>
        <fullName evidence="7">Histidine--tRNA ligase</fullName>
        <ecNumber evidence="7">6.1.1.21</ecNumber>
    </recommendedName>
    <alternativeName>
        <fullName evidence="7">Histidyl-tRNA synthetase</fullName>
        <shortName evidence="7">HisRS</shortName>
    </alternativeName>
</protein>
<evidence type="ECO:0000256" key="7">
    <source>
        <dbReference type="HAMAP-Rule" id="MF_00127"/>
    </source>
</evidence>
<dbReference type="EC" id="6.1.1.21" evidence="7"/>
<feature type="binding site" evidence="8">
    <location>
        <position position="126"/>
    </location>
    <ligand>
        <name>L-histidine</name>
        <dbReference type="ChEBI" id="CHEBI:57595"/>
    </ligand>
</feature>
<dbReference type="PANTHER" id="PTHR43707">
    <property type="entry name" value="HISTIDYL-TRNA SYNTHETASE"/>
    <property type="match status" value="1"/>
</dbReference>
<feature type="binding site" evidence="8">
    <location>
        <begin position="265"/>
        <end position="266"/>
    </location>
    <ligand>
        <name>L-histidine</name>
        <dbReference type="ChEBI" id="CHEBI:57595"/>
    </ligand>
</feature>
<feature type="domain" description="Aminoacyl-transfer RNA synthetases class-II family profile" evidence="9">
    <location>
        <begin position="27"/>
        <end position="320"/>
    </location>
</feature>
<organism evidence="10 11">
    <name type="scientific">Mesomycoplasma bovoculi M165/69</name>
    <dbReference type="NCBI Taxonomy" id="743966"/>
    <lineage>
        <taxon>Bacteria</taxon>
        <taxon>Bacillati</taxon>
        <taxon>Mycoplasmatota</taxon>
        <taxon>Mycoplasmoidales</taxon>
        <taxon>Metamycoplasmataceae</taxon>
        <taxon>Mesomycoplasma</taxon>
    </lineage>
</organism>
<dbReference type="InterPro" id="IPR015807">
    <property type="entry name" value="His-tRNA-ligase"/>
</dbReference>
<dbReference type="OrthoDB" id="9800814at2"/>
<dbReference type="AlphaFoldDB" id="W5UTQ7"/>
<comment type="similarity">
    <text evidence="1 7">Belongs to the class-II aminoacyl-tRNA synthetase family.</text>
</comment>
<dbReference type="InterPro" id="IPR006195">
    <property type="entry name" value="aa-tRNA-synth_II"/>
</dbReference>
<comment type="catalytic activity">
    <reaction evidence="6 7">
        <text>tRNA(His) + L-histidine + ATP = L-histidyl-tRNA(His) + AMP + diphosphate + H(+)</text>
        <dbReference type="Rhea" id="RHEA:17313"/>
        <dbReference type="Rhea" id="RHEA-COMP:9665"/>
        <dbReference type="Rhea" id="RHEA-COMP:9689"/>
        <dbReference type="ChEBI" id="CHEBI:15378"/>
        <dbReference type="ChEBI" id="CHEBI:30616"/>
        <dbReference type="ChEBI" id="CHEBI:33019"/>
        <dbReference type="ChEBI" id="CHEBI:57595"/>
        <dbReference type="ChEBI" id="CHEBI:78442"/>
        <dbReference type="ChEBI" id="CHEBI:78527"/>
        <dbReference type="ChEBI" id="CHEBI:456215"/>
        <dbReference type="EC" id="6.1.1.21"/>
    </reaction>
</comment>
<evidence type="ECO:0000256" key="1">
    <source>
        <dbReference type="ARBA" id="ARBA00008226"/>
    </source>
</evidence>
<dbReference type="PIRSF" id="PIRSF001549">
    <property type="entry name" value="His-tRNA_synth"/>
    <property type="match status" value="1"/>
</dbReference>
<dbReference type="PANTHER" id="PTHR43707:SF1">
    <property type="entry name" value="HISTIDINE--TRNA LIGASE, MITOCHONDRIAL-RELATED"/>
    <property type="match status" value="1"/>
</dbReference>
<dbReference type="InterPro" id="IPR036621">
    <property type="entry name" value="Anticodon-bd_dom_sf"/>
</dbReference>
<dbReference type="GO" id="GO:0004821">
    <property type="term" value="F:histidine-tRNA ligase activity"/>
    <property type="evidence" value="ECO:0007669"/>
    <property type="project" value="UniProtKB-UniRule"/>
</dbReference>
<comment type="subcellular location">
    <subcellularLocation>
        <location evidence="7">Cytoplasm</location>
    </subcellularLocation>
</comment>
<dbReference type="InterPro" id="IPR045864">
    <property type="entry name" value="aa-tRNA-synth_II/BPL/LPL"/>
</dbReference>
<feature type="binding site" evidence="8">
    <location>
        <position position="112"/>
    </location>
    <ligand>
        <name>L-histidine</name>
        <dbReference type="ChEBI" id="CHEBI:57595"/>
    </ligand>
</feature>
<feature type="binding site" evidence="8">
    <location>
        <position position="261"/>
    </location>
    <ligand>
        <name>L-histidine</name>
        <dbReference type="ChEBI" id="CHEBI:57595"/>
    </ligand>
</feature>
<dbReference type="InterPro" id="IPR004154">
    <property type="entry name" value="Anticodon-bd"/>
</dbReference>
<evidence type="ECO:0000256" key="3">
    <source>
        <dbReference type="ARBA" id="ARBA00022741"/>
    </source>
</evidence>
<dbReference type="Pfam" id="PF13393">
    <property type="entry name" value="tRNA-synt_His"/>
    <property type="match status" value="1"/>
</dbReference>
<dbReference type="Gene3D" id="3.30.930.10">
    <property type="entry name" value="Bira Bifunctional Protein, Domain 2"/>
    <property type="match status" value="1"/>
</dbReference>
<gene>
    <name evidence="7 10" type="primary">hisS</name>
    <name evidence="10" type="ORF">MYB_02360</name>
</gene>
<dbReference type="eggNOG" id="COG0124">
    <property type="taxonomic scope" value="Bacteria"/>
</dbReference>
<dbReference type="Gene3D" id="3.40.50.800">
    <property type="entry name" value="Anticodon-binding domain"/>
    <property type="match status" value="1"/>
</dbReference>
<dbReference type="RefSeq" id="WP_022934712.1">
    <property type="nucleotide sequence ID" value="NZ_CP007154.1"/>
</dbReference>
<keyword evidence="7" id="KW-0648">Protein biosynthesis</keyword>
<feature type="binding site" evidence="8">
    <location>
        <begin position="83"/>
        <end position="85"/>
    </location>
    <ligand>
        <name>L-histidine</name>
        <dbReference type="ChEBI" id="CHEBI:57595"/>
    </ligand>
</feature>